<accession>A0A379KK96</accession>
<evidence type="ECO:0000313" key="2">
    <source>
        <dbReference type="EMBL" id="SUD67979.1"/>
    </source>
</evidence>
<evidence type="ECO:0000313" key="3">
    <source>
        <dbReference type="Proteomes" id="UP000254602"/>
    </source>
</evidence>
<protein>
    <submittedName>
        <fullName evidence="2">Uncharacterized protein</fullName>
    </submittedName>
</protein>
<proteinExistence type="predicted"/>
<dbReference type="EMBL" id="UGUY01000001">
    <property type="protein sequence ID" value="SUD67979.1"/>
    <property type="molecule type" value="Genomic_DNA"/>
</dbReference>
<organism evidence="2 3">
    <name type="scientific">Pseudomonas putida</name>
    <name type="common">Arthrobacter siderocapsulatus</name>
    <dbReference type="NCBI Taxonomy" id="303"/>
    <lineage>
        <taxon>Bacteria</taxon>
        <taxon>Pseudomonadati</taxon>
        <taxon>Pseudomonadota</taxon>
        <taxon>Gammaproteobacteria</taxon>
        <taxon>Pseudomonadales</taxon>
        <taxon>Pseudomonadaceae</taxon>
        <taxon>Pseudomonas</taxon>
    </lineage>
</organism>
<dbReference type="Proteomes" id="UP000254602">
    <property type="component" value="Unassembled WGS sequence"/>
</dbReference>
<feature type="region of interest" description="Disordered" evidence="1">
    <location>
        <begin position="19"/>
        <end position="47"/>
    </location>
</feature>
<reference evidence="2 3" key="1">
    <citation type="submission" date="2018-06" db="EMBL/GenBank/DDBJ databases">
        <authorList>
            <consortium name="Pathogen Informatics"/>
            <person name="Doyle S."/>
        </authorList>
    </citation>
    <scope>NUCLEOTIDE SEQUENCE [LARGE SCALE GENOMIC DNA]</scope>
    <source>
        <strain evidence="2 3">NCTC7914</strain>
    </source>
</reference>
<gene>
    <name evidence="2" type="ORF">NCTC7914_02102</name>
</gene>
<evidence type="ECO:0000256" key="1">
    <source>
        <dbReference type="SAM" id="MobiDB-lite"/>
    </source>
</evidence>
<name>A0A379KK96_PSEPU</name>
<sequence length="47" mass="5490">MLTVSLSRILAFVLRRRRPSPAPEPHRFYPIYDPSRPHSAPKQVPHD</sequence>
<dbReference type="AlphaFoldDB" id="A0A379KK96"/>